<dbReference type="EMBL" id="BPUS01000021">
    <property type="protein sequence ID" value="GJH29299.1"/>
    <property type="molecule type" value="Genomic_DNA"/>
</dbReference>
<accession>A0AA37IHE4</accession>
<name>A0AA37IHE4_9BURK</name>
<dbReference type="InterPro" id="IPR010297">
    <property type="entry name" value="DUF900_hydrolase"/>
</dbReference>
<dbReference type="AlphaFoldDB" id="A0AA37IHE4"/>
<gene>
    <name evidence="1" type="ORF">CBA19CS42_32305</name>
</gene>
<evidence type="ECO:0008006" key="3">
    <source>
        <dbReference type="Google" id="ProtNLM"/>
    </source>
</evidence>
<dbReference type="Proteomes" id="UP001055111">
    <property type="component" value="Unassembled WGS sequence"/>
</dbReference>
<sequence>MRLLRPELDSEFSDLIARLKNLKERYSPVQKSLLSPIEIVTLRRDLQYIPDRAHRLTLRLEEDSTKRFQSPDEINATIVKVYYATDRALGDETSPGIAVFENGRGGGKLTYGEAEVSIPPRHQMGWLERPSIFTFRTTTSDTKKYFVVTASTVRTLDEWRLSVRNRQQFLGTREILVFIHGYNVAFDDALMRAAQISKDLQYDGITACFS</sequence>
<comment type="caution">
    <text evidence="1">The sequence shown here is derived from an EMBL/GenBank/DDBJ whole genome shotgun (WGS) entry which is preliminary data.</text>
</comment>
<reference evidence="1" key="1">
    <citation type="submission" date="2022-09" db="EMBL/GenBank/DDBJ databases">
        <title>Isolation and characterization of 3-chlorobenzoate degrading bacteria from soils in Shizuoka.</title>
        <authorList>
            <person name="Ifat A."/>
            <person name="Ogawa N."/>
            <person name="Kimbara K."/>
            <person name="Moriuchi R."/>
            <person name="Dohra H."/>
            <person name="Shintani M."/>
        </authorList>
    </citation>
    <scope>NUCLEOTIDE SEQUENCE</scope>
    <source>
        <strain evidence="1">19CS4-2</strain>
    </source>
</reference>
<evidence type="ECO:0000313" key="1">
    <source>
        <dbReference type="EMBL" id="GJH29299.1"/>
    </source>
</evidence>
<organism evidence="1 2">
    <name type="scientific">Caballeronia novacaledonica</name>
    <dbReference type="NCBI Taxonomy" id="1544861"/>
    <lineage>
        <taxon>Bacteria</taxon>
        <taxon>Pseudomonadati</taxon>
        <taxon>Pseudomonadota</taxon>
        <taxon>Betaproteobacteria</taxon>
        <taxon>Burkholderiales</taxon>
        <taxon>Burkholderiaceae</taxon>
        <taxon>Caballeronia</taxon>
    </lineage>
</organism>
<proteinExistence type="predicted"/>
<evidence type="ECO:0000313" key="2">
    <source>
        <dbReference type="Proteomes" id="UP001055111"/>
    </source>
</evidence>
<protein>
    <recommendedName>
        <fullName evidence="3">Alpha/beta hydrolase</fullName>
    </recommendedName>
</protein>
<dbReference type="Pfam" id="PF05990">
    <property type="entry name" value="DUF900"/>
    <property type="match status" value="1"/>
</dbReference>